<evidence type="ECO:0008006" key="5">
    <source>
        <dbReference type="Google" id="ProtNLM"/>
    </source>
</evidence>
<accession>A0AA39HVR0</accession>
<feature type="chain" id="PRO_5041460745" description="Thyroglobulin type-1 domain-containing protein" evidence="2">
    <location>
        <begin position="26"/>
        <end position="167"/>
    </location>
</feature>
<organism evidence="3 4">
    <name type="scientific">Steinernema hermaphroditum</name>
    <dbReference type="NCBI Taxonomy" id="289476"/>
    <lineage>
        <taxon>Eukaryota</taxon>
        <taxon>Metazoa</taxon>
        <taxon>Ecdysozoa</taxon>
        <taxon>Nematoda</taxon>
        <taxon>Chromadorea</taxon>
        <taxon>Rhabditida</taxon>
        <taxon>Tylenchina</taxon>
        <taxon>Panagrolaimomorpha</taxon>
        <taxon>Strongyloidoidea</taxon>
        <taxon>Steinernematidae</taxon>
        <taxon>Steinernema</taxon>
    </lineage>
</organism>
<gene>
    <name evidence="3" type="ORF">QR680_006522</name>
</gene>
<protein>
    <recommendedName>
        <fullName evidence="5">Thyroglobulin type-1 domain-containing protein</fullName>
    </recommendedName>
</protein>
<dbReference type="EMBL" id="JAUCMV010000003">
    <property type="protein sequence ID" value="KAK0412988.1"/>
    <property type="molecule type" value="Genomic_DNA"/>
</dbReference>
<keyword evidence="1" id="KW-0812">Transmembrane</keyword>
<keyword evidence="1" id="KW-0472">Membrane</keyword>
<evidence type="ECO:0000313" key="4">
    <source>
        <dbReference type="Proteomes" id="UP001175271"/>
    </source>
</evidence>
<evidence type="ECO:0000256" key="1">
    <source>
        <dbReference type="SAM" id="Phobius"/>
    </source>
</evidence>
<comment type="caution">
    <text evidence="3">The sequence shown here is derived from an EMBL/GenBank/DDBJ whole genome shotgun (WGS) entry which is preliminary data.</text>
</comment>
<reference evidence="3" key="1">
    <citation type="submission" date="2023-06" db="EMBL/GenBank/DDBJ databases">
        <title>Genomic analysis of the entomopathogenic nematode Steinernema hermaphroditum.</title>
        <authorList>
            <person name="Schwarz E.M."/>
            <person name="Heppert J.K."/>
            <person name="Baniya A."/>
            <person name="Schwartz H.T."/>
            <person name="Tan C.-H."/>
            <person name="Antoshechkin I."/>
            <person name="Sternberg P.W."/>
            <person name="Goodrich-Blair H."/>
            <person name="Dillman A.R."/>
        </authorList>
    </citation>
    <scope>NUCLEOTIDE SEQUENCE</scope>
    <source>
        <strain evidence="3">PS9179</strain>
        <tissue evidence="3">Whole animal</tissue>
    </source>
</reference>
<proteinExistence type="predicted"/>
<dbReference type="Proteomes" id="UP001175271">
    <property type="component" value="Unassembled WGS sequence"/>
</dbReference>
<keyword evidence="2" id="KW-0732">Signal</keyword>
<dbReference type="AlphaFoldDB" id="A0AA39HVR0"/>
<evidence type="ECO:0000256" key="2">
    <source>
        <dbReference type="SAM" id="SignalP"/>
    </source>
</evidence>
<keyword evidence="1" id="KW-1133">Transmembrane helix</keyword>
<feature type="signal peptide" evidence="2">
    <location>
        <begin position="1"/>
        <end position="25"/>
    </location>
</feature>
<sequence>MHIRLIHGVYLLPLFLFVTTSPSNSCDLIADNPNITQSECDLCAIDQFFNHTVPSRNQPCHYSEGLFDIFKNCSFIHPCNETPKLQCWCWNEPKFTYAGEVRRKVLCSPYDRYIEQKSEWWKAIPVAVFFLFMIALAFSPYVIDGVHFCIERKRWKTAVQQIEYVRY</sequence>
<feature type="transmembrane region" description="Helical" evidence="1">
    <location>
        <begin position="120"/>
        <end position="143"/>
    </location>
</feature>
<name>A0AA39HVR0_9BILA</name>
<keyword evidence="4" id="KW-1185">Reference proteome</keyword>
<evidence type="ECO:0000313" key="3">
    <source>
        <dbReference type="EMBL" id="KAK0412988.1"/>
    </source>
</evidence>